<organism evidence="2 3">
    <name type="scientific">Neoroseomonas soli</name>
    <dbReference type="NCBI Taxonomy" id="1081025"/>
    <lineage>
        <taxon>Bacteria</taxon>
        <taxon>Pseudomonadati</taxon>
        <taxon>Pseudomonadota</taxon>
        <taxon>Alphaproteobacteria</taxon>
        <taxon>Acetobacterales</taxon>
        <taxon>Acetobacteraceae</taxon>
        <taxon>Neoroseomonas</taxon>
    </lineage>
</organism>
<comment type="caution">
    <text evidence="2">The sequence shown here is derived from an EMBL/GenBank/DDBJ whole genome shotgun (WGS) entry which is preliminary data.</text>
</comment>
<name>A0A9X9WR53_9PROT</name>
<dbReference type="AlphaFoldDB" id="A0A9X9WR53"/>
<dbReference type="RefSeq" id="WP_211859956.1">
    <property type="nucleotide sequence ID" value="NZ_JAAEDM010000001.1"/>
</dbReference>
<reference evidence="2" key="1">
    <citation type="submission" date="2020-01" db="EMBL/GenBank/DDBJ databases">
        <authorList>
            <person name="Rat A."/>
        </authorList>
    </citation>
    <scope>NUCLEOTIDE SEQUENCE</scope>
    <source>
        <strain evidence="2">LMG 31231</strain>
    </source>
</reference>
<dbReference type="GO" id="GO:0005524">
    <property type="term" value="F:ATP binding"/>
    <property type="evidence" value="ECO:0007669"/>
    <property type="project" value="UniProtKB-KW"/>
</dbReference>
<keyword evidence="2" id="KW-0067">ATP-binding</keyword>
<keyword evidence="3" id="KW-1185">Reference proteome</keyword>
<reference evidence="2" key="2">
    <citation type="journal article" date="2021" name="Syst. Appl. Microbiol.">
        <title>Roseomonas hellenica sp. nov., isolated from roots of wild-growing Alkanna tinctoria.</title>
        <authorList>
            <person name="Rat A."/>
            <person name="Naranjo H.D."/>
            <person name="Lebbe L."/>
            <person name="Cnockaert M."/>
            <person name="Krigas N."/>
            <person name="Grigoriadou K."/>
            <person name="Maloupa E."/>
            <person name="Willems A."/>
        </authorList>
    </citation>
    <scope>NUCLEOTIDE SEQUENCE</scope>
    <source>
        <strain evidence="2">LMG 31231</strain>
    </source>
</reference>
<sequence length="67" mass="7239">MPEGIVAKLRQAEVLVGQGRPALKMSRLLNIKTLAGFDFIDRHEVVHVLGRPGRGKTHLAIGLAVEG</sequence>
<feature type="domain" description="IstB-like ATP-binding" evidence="1">
    <location>
        <begin position="30"/>
        <end position="67"/>
    </location>
</feature>
<dbReference type="EMBL" id="JAAEDM010000001">
    <property type="protein sequence ID" value="MBR0669632.1"/>
    <property type="molecule type" value="Genomic_DNA"/>
</dbReference>
<accession>A0A9X9WR53</accession>
<dbReference type="Pfam" id="PF01695">
    <property type="entry name" value="IstB_IS21"/>
    <property type="match status" value="1"/>
</dbReference>
<dbReference type="InterPro" id="IPR002611">
    <property type="entry name" value="IstB_ATP-bd"/>
</dbReference>
<evidence type="ECO:0000259" key="1">
    <source>
        <dbReference type="Pfam" id="PF01695"/>
    </source>
</evidence>
<evidence type="ECO:0000313" key="2">
    <source>
        <dbReference type="EMBL" id="MBR0669632.1"/>
    </source>
</evidence>
<keyword evidence="2" id="KW-0547">Nucleotide-binding</keyword>
<gene>
    <name evidence="2" type="ORF">GXW76_00480</name>
</gene>
<evidence type="ECO:0000313" key="3">
    <source>
        <dbReference type="Proteomes" id="UP001138751"/>
    </source>
</evidence>
<protein>
    <submittedName>
        <fullName evidence="2">ATP-binding protein</fullName>
    </submittedName>
</protein>
<dbReference type="Proteomes" id="UP001138751">
    <property type="component" value="Unassembled WGS sequence"/>
</dbReference>
<proteinExistence type="predicted"/>